<evidence type="ECO:0000313" key="3">
    <source>
        <dbReference type="Proteomes" id="UP000272942"/>
    </source>
</evidence>
<dbReference type="EMBL" id="UZAN01045187">
    <property type="protein sequence ID" value="VDP82202.1"/>
    <property type="molecule type" value="Genomic_DNA"/>
</dbReference>
<accession>A0A183ALM4</accession>
<dbReference type="PANTHER" id="PTHR46520">
    <property type="entry name" value="SERINE BETA-LACTAMASE-LIKE PROTEIN LACTB, MITOCHONDRIAL"/>
    <property type="match status" value="1"/>
</dbReference>
<dbReference type="SUPFAM" id="SSF56601">
    <property type="entry name" value="beta-lactamase/transpeptidase-like"/>
    <property type="match status" value="1"/>
</dbReference>
<sequence length="306" mass="34055">MINSLSPIRQAYPEMLLNKRFNSPLEACQLFQDDPLVHAPEKKYLYSTYAFSLLSAAIEQVSAKNGPIFPSTAESDETTKATTRDTIPKWARIDTQLCRLFRFLGLRDTSLEYHEKLIPFRSKQYRRTETGVLENTQTVDNSYKWAGGGILSTAPDLVRMANHLAQIYMGRLQSHGVVSRDTLTKLWHAYPVNPDAVWQPGLGWFLARRSGGPVAGNNICPDRLYVLHTGGAVGCTTALLLSLPCCPTSEPAFDRPEHQDNEEFTTAISRVPPVCVAVLTNLEDSSEISQLAVSLAEVFTEDALHQ</sequence>
<dbReference type="AlphaFoldDB" id="A0A183ALM4"/>
<dbReference type="Gene3D" id="3.40.710.10">
    <property type="entry name" value="DD-peptidase/beta-lactamase superfamily"/>
    <property type="match status" value="2"/>
</dbReference>
<proteinExistence type="predicted"/>
<dbReference type="GO" id="GO:0019216">
    <property type="term" value="P:regulation of lipid metabolic process"/>
    <property type="evidence" value="ECO:0007669"/>
    <property type="project" value="TreeGrafter"/>
</dbReference>
<dbReference type="WBParaSite" id="ECPE_0000787801-mRNA-1">
    <property type="protein sequence ID" value="ECPE_0000787801-mRNA-1"/>
    <property type="gene ID" value="ECPE_0000787801"/>
</dbReference>
<name>A0A183ALM4_9TREM</name>
<reference evidence="4" key="1">
    <citation type="submission" date="2016-06" db="UniProtKB">
        <authorList>
            <consortium name="WormBaseParasite"/>
        </authorList>
    </citation>
    <scope>IDENTIFICATION</scope>
</reference>
<reference evidence="2 3" key="2">
    <citation type="submission" date="2018-11" db="EMBL/GenBank/DDBJ databases">
        <authorList>
            <consortium name="Pathogen Informatics"/>
        </authorList>
    </citation>
    <scope>NUCLEOTIDE SEQUENCE [LARGE SCALE GENOMIC DNA]</scope>
    <source>
        <strain evidence="2 3">Egypt</strain>
    </source>
</reference>
<evidence type="ECO:0000313" key="4">
    <source>
        <dbReference type="WBParaSite" id="ECPE_0000787801-mRNA-1"/>
    </source>
</evidence>
<dbReference type="InterPro" id="IPR001466">
    <property type="entry name" value="Beta-lactam-related"/>
</dbReference>
<feature type="domain" description="Beta-lactamase-related" evidence="1">
    <location>
        <begin position="18"/>
        <end position="284"/>
    </location>
</feature>
<dbReference type="GO" id="GO:0008233">
    <property type="term" value="F:peptidase activity"/>
    <property type="evidence" value="ECO:0007669"/>
    <property type="project" value="TreeGrafter"/>
</dbReference>
<organism evidence="4">
    <name type="scientific">Echinostoma caproni</name>
    <dbReference type="NCBI Taxonomy" id="27848"/>
    <lineage>
        <taxon>Eukaryota</taxon>
        <taxon>Metazoa</taxon>
        <taxon>Spiralia</taxon>
        <taxon>Lophotrochozoa</taxon>
        <taxon>Platyhelminthes</taxon>
        <taxon>Trematoda</taxon>
        <taxon>Digenea</taxon>
        <taxon>Plagiorchiida</taxon>
        <taxon>Echinostomata</taxon>
        <taxon>Echinostomatoidea</taxon>
        <taxon>Echinostomatidae</taxon>
        <taxon>Echinostoma</taxon>
    </lineage>
</organism>
<dbReference type="PANTHER" id="PTHR46520:SF1">
    <property type="entry name" value="SERINE BETA-LACTAMASE-LIKE PROTEIN LACTB, MITOCHONDRIAL"/>
    <property type="match status" value="1"/>
</dbReference>
<dbReference type="OrthoDB" id="5946976at2759"/>
<dbReference type="InterPro" id="IPR052794">
    <property type="entry name" value="Mito_Ser_Protease_LACTB"/>
</dbReference>
<dbReference type="GO" id="GO:0006508">
    <property type="term" value="P:proteolysis"/>
    <property type="evidence" value="ECO:0007669"/>
    <property type="project" value="TreeGrafter"/>
</dbReference>
<evidence type="ECO:0000259" key="1">
    <source>
        <dbReference type="Pfam" id="PF00144"/>
    </source>
</evidence>
<keyword evidence="3" id="KW-1185">Reference proteome</keyword>
<dbReference type="GO" id="GO:0005739">
    <property type="term" value="C:mitochondrion"/>
    <property type="evidence" value="ECO:0007669"/>
    <property type="project" value="TreeGrafter"/>
</dbReference>
<protein>
    <submittedName>
        <fullName evidence="4">Beta-lactamase domain-containing protein</fullName>
    </submittedName>
</protein>
<dbReference type="Proteomes" id="UP000272942">
    <property type="component" value="Unassembled WGS sequence"/>
</dbReference>
<dbReference type="InterPro" id="IPR012338">
    <property type="entry name" value="Beta-lactam/transpept-like"/>
</dbReference>
<evidence type="ECO:0000313" key="2">
    <source>
        <dbReference type="EMBL" id="VDP82202.1"/>
    </source>
</evidence>
<dbReference type="Pfam" id="PF00144">
    <property type="entry name" value="Beta-lactamase"/>
    <property type="match status" value="1"/>
</dbReference>
<gene>
    <name evidence="2" type="ORF">ECPE_LOCUS7859</name>
</gene>